<reference evidence="3" key="1">
    <citation type="journal article" date="2017" name="Nat. Microbiol.">
        <title>Global analysis of biosynthetic gene clusters reveals vast potential of secondary metabolite production in Penicillium species.</title>
        <authorList>
            <person name="Nielsen J.C."/>
            <person name="Grijseels S."/>
            <person name="Prigent S."/>
            <person name="Ji B."/>
            <person name="Dainat J."/>
            <person name="Nielsen K.F."/>
            <person name="Frisvad J.C."/>
            <person name="Workman M."/>
            <person name="Nielsen J."/>
        </authorList>
    </citation>
    <scope>NUCLEOTIDE SEQUENCE [LARGE SCALE GENOMIC DNA]</scope>
    <source>
        <strain evidence="3">IBT 4502</strain>
    </source>
</reference>
<dbReference type="EMBL" id="MDYM01000017">
    <property type="protein sequence ID" value="OQD61280.1"/>
    <property type="molecule type" value="Genomic_DNA"/>
</dbReference>
<dbReference type="GO" id="GO:0005829">
    <property type="term" value="C:cytosol"/>
    <property type="evidence" value="ECO:0007669"/>
    <property type="project" value="GOC"/>
</dbReference>
<protein>
    <recommendedName>
        <fullName evidence="1">FAD dependent oxidoreductase domain-containing protein</fullName>
    </recommendedName>
</protein>
<dbReference type="Gene3D" id="3.30.9.10">
    <property type="entry name" value="D-Amino Acid Oxidase, subunit A, domain 2"/>
    <property type="match status" value="1"/>
</dbReference>
<comment type="caution">
    <text evidence="2">The sequence shown here is derived from an EMBL/GenBank/DDBJ whole genome shotgun (WGS) entry which is preliminary data.</text>
</comment>
<evidence type="ECO:0000259" key="1">
    <source>
        <dbReference type="Pfam" id="PF01266"/>
    </source>
</evidence>
<keyword evidence="3" id="KW-1185">Reference proteome</keyword>
<dbReference type="Gene3D" id="3.50.50.60">
    <property type="entry name" value="FAD/NAD(P)-binding domain"/>
    <property type="match status" value="2"/>
</dbReference>
<gene>
    <name evidence="2" type="ORF">PENPOL_c017G06243</name>
</gene>
<dbReference type="AlphaFoldDB" id="A0A1V6N982"/>
<dbReference type="PANTHER" id="PTHR13847">
    <property type="entry name" value="SARCOSINE DEHYDROGENASE-RELATED"/>
    <property type="match status" value="1"/>
</dbReference>
<dbReference type="STRING" id="60169.A0A1V6N982"/>
<dbReference type="OrthoDB" id="4523942at2759"/>
<dbReference type="InterPro" id="IPR036188">
    <property type="entry name" value="FAD/NAD-bd_sf"/>
</dbReference>
<dbReference type="Proteomes" id="UP000191408">
    <property type="component" value="Unassembled WGS sequence"/>
</dbReference>
<organism evidence="2 3">
    <name type="scientific">Penicillium polonicum</name>
    <dbReference type="NCBI Taxonomy" id="60169"/>
    <lineage>
        <taxon>Eukaryota</taxon>
        <taxon>Fungi</taxon>
        <taxon>Dikarya</taxon>
        <taxon>Ascomycota</taxon>
        <taxon>Pezizomycotina</taxon>
        <taxon>Eurotiomycetes</taxon>
        <taxon>Eurotiomycetidae</taxon>
        <taxon>Eurotiales</taxon>
        <taxon>Aspergillaceae</taxon>
        <taxon>Penicillium</taxon>
    </lineage>
</organism>
<dbReference type="SUPFAM" id="SSF51905">
    <property type="entry name" value="FAD/NAD(P)-binding domain"/>
    <property type="match status" value="1"/>
</dbReference>
<dbReference type="GO" id="GO:0042147">
    <property type="term" value="P:retrograde transport, endosome to Golgi"/>
    <property type="evidence" value="ECO:0007669"/>
    <property type="project" value="TreeGrafter"/>
</dbReference>
<name>A0A1V6N982_PENPO</name>
<evidence type="ECO:0000313" key="3">
    <source>
        <dbReference type="Proteomes" id="UP000191408"/>
    </source>
</evidence>
<evidence type="ECO:0000313" key="2">
    <source>
        <dbReference type="EMBL" id="OQD61280.1"/>
    </source>
</evidence>
<sequence>MILLLLSPLHSGSSSPPRKSMDFSSILRFLLSTLAKSLTGGFLLQQPVDVAYDAPLPIEQDITVILGAGVIGLSTAYYLALSLKENSTSSLSSRRNVVVVEPSHDICPGASGGATGGLGDFGFSDAVSPLGELSYGLHKELASTYQGRKNWGFRDQNVFRVTPKNFTGDLLPPDSWAPAPPVETDLSSLPDWIKSSDHWSVQLLAPVPHSSHIDPARFCQFLYKQCKDLGVQFRFNSTVTSVQQADNTESFRSVTIESSTPTQTTEIIPCNALVIAGGPWSSNIFSTLFPEATVQLRVNTTWSAGNHVRVRNPRLEIPDEYANSTQVFLNNVLSDSDTMDITSFLDGSLYLGGWGAIPEILPEFADKVKPQQSEIDSLLKVARQYLSLGPDEALEAFDTGRCYRPRAVPNRPIVTKVKWSLLGYLSDSQRTASSCSTDRVGHKPAVVGGLYINTGHNSDGMTLGPGSGKVMSELLLGRTPSVPVPALDIES</sequence>
<dbReference type="InterPro" id="IPR006076">
    <property type="entry name" value="FAD-dep_OxRdtase"/>
</dbReference>
<dbReference type="GO" id="GO:0005770">
    <property type="term" value="C:late endosome"/>
    <property type="evidence" value="ECO:0007669"/>
    <property type="project" value="TreeGrafter"/>
</dbReference>
<dbReference type="Pfam" id="PF01266">
    <property type="entry name" value="DAO"/>
    <property type="match status" value="1"/>
</dbReference>
<dbReference type="PANTHER" id="PTHR13847:SF185">
    <property type="entry name" value="FAD DEPENDENT OXIDOREDUCTASE SUPERFAMILY (AFU_ORTHOLOGUE AFUA_3G02360)"/>
    <property type="match status" value="1"/>
</dbReference>
<feature type="domain" description="FAD dependent oxidoreductase" evidence="1">
    <location>
        <begin position="64"/>
        <end position="474"/>
    </location>
</feature>
<proteinExistence type="predicted"/>
<accession>A0A1V6N982</accession>